<dbReference type="EC" id="2.7.13.3" evidence="2"/>
<comment type="caution">
    <text evidence="10">The sequence shown here is derived from an EMBL/GenBank/DDBJ whole genome shotgun (WGS) entry which is preliminary data.</text>
</comment>
<feature type="domain" description="PAC" evidence="9">
    <location>
        <begin position="153"/>
        <end position="206"/>
    </location>
</feature>
<keyword evidence="6" id="KW-0902">Two-component regulatory system</keyword>
<dbReference type="FunFam" id="3.30.450.20:FF:000099">
    <property type="entry name" value="Sensory box sensor histidine kinase"/>
    <property type="match status" value="1"/>
</dbReference>
<dbReference type="GO" id="GO:0000155">
    <property type="term" value="F:phosphorelay sensor kinase activity"/>
    <property type="evidence" value="ECO:0007669"/>
    <property type="project" value="InterPro"/>
</dbReference>
<reference evidence="10 11" key="1">
    <citation type="journal article" date="2011" name="Stand. Genomic Sci.">
        <title>Non-contiguous finished genome sequence and contextual data of the filamentous soil bacterium Ktedonobacter racemifer type strain (SOSP1-21).</title>
        <authorList>
            <person name="Chang Y.J."/>
            <person name="Land M."/>
            <person name="Hauser L."/>
            <person name="Chertkov O."/>
            <person name="Del Rio T.G."/>
            <person name="Nolan M."/>
            <person name="Copeland A."/>
            <person name="Tice H."/>
            <person name="Cheng J.F."/>
            <person name="Lucas S."/>
            <person name="Han C."/>
            <person name="Goodwin L."/>
            <person name="Pitluck S."/>
            <person name="Ivanova N."/>
            <person name="Ovchinikova G."/>
            <person name="Pati A."/>
            <person name="Chen A."/>
            <person name="Palaniappan K."/>
            <person name="Mavromatis K."/>
            <person name="Liolios K."/>
            <person name="Brettin T."/>
            <person name="Fiebig A."/>
            <person name="Rohde M."/>
            <person name="Abt B."/>
            <person name="Goker M."/>
            <person name="Detter J.C."/>
            <person name="Woyke T."/>
            <person name="Bristow J."/>
            <person name="Eisen J.A."/>
            <person name="Markowitz V."/>
            <person name="Hugenholtz P."/>
            <person name="Kyrpides N.C."/>
            <person name="Klenk H.P."/>
            <person name="Lapidus A."/>
        </authorList>
    </citation>
    <scope>NUCLEOTIDE SEQUENCE [LARGE SCALE GENOMIC DNA]</scope>
    <source>
        <strain evidence="11">DSM 44963</strain>
    </source>
</reference>
<evidence type="ECO:0000259" key="9">
    <source>
        <dbReference type="PROSITE" id="PS50113"/>
    </source>
</evidence>
<comment type="catalytic activity">
    <reaction evidence="1">
        <text>ATP + protein L-histidine = ADP + protein N-phospho-L-histidine.</text>
        <dbReference type="EC" id="2.7.13.3"/>
    </reaction>
</comment>
<dbReference type="NCBIfam" id="TIGR00229">
    <property type="entry name" value="sensory_box"/>
    <property type="match status" value="3"/>
</dbReference>
<evidence type="ECO:0000313" key="10">
    <source>
        <dbReference type="EMBL" id="EFH81226.1"/>
    </source>
</evidence>
<feature type="domain" description="PAS" evidence="8">
    <location>
        <begin position="80"/>
        <end position="150"/>
    </location>
</feature>
<dbReference type="InterPro" id="IPR004358">
    <property type="entry name" value="Sig_transdc_His_kin-like_C"/>
</dbReference>
<keyword evidence="3" id="KW-0597">Phosphoprotein</keyword>
<keyword evidence="4" id="KW-0808">Transferase</keyword>
<evidence type="ECO:0000259" key="8">
    <source>
        <dbReference type="PROSITE" id="PS50112"/>
    </source>
</evidence>
<keyword evidence="11" id="KW-1185">Reference proteome</keyword>
<dbReference type="InParanoid" id="D6U3Y8"/>
<dbReference type="CDD" id="cd00082">
    <property type="entry name" value="HisKA"/>
    <property type="match status" value="1"/>
</dbReference>
<feature type="domain" description="Histidine kinase" evidence="7">
    <location>
        <begin position="336"/>
        <end position="552"/>
    </location>
</feature>
<dbReference type="eggNOG" id="COG2205">
    <property type="taxonomic scope" value="Bacteria"/>
</dbReference>
<dbReference type="Proteomes" id="UP000004508">
    <property type="component" value="Unassembled WGS sequence"/>
</dbReference>
<evidence type="ECO:0000259" key="7">
    <source>
        <dbReference type="PROSITE" id="PS50109"/>
    </source>
</evidence>
<sequence length="554" mass="63134">MQCTHPDDRQRVLAVWQRAVQTGGLYETEQRLRQSTTGAYRWFLMQAVPFKDAQGTILKYIGTCTDIEEQKQAEQRSKTSEENWRMLAETVPQLVWASSPDGRVEYWNQRWYAYTGSSIEHALGHGWSQFLHPDEYQHTLTVWHHALEMGEPYEIEYRLKDGQAEGYRWFLARGMPVRDETGQIVKWFGTSTDIENQKRTEEALRQSQERIRALIDSNIIGIVSVEGEGEVLVEANEAFLHMTGYIQEDVRSRTLNRVKITPLEHAPFFQRAIQEVNARGQHTPLETELVCKDGSRLPVLVGSVIFQKRPRQIISFVLDNSARKELEQRKDDFINMASHELRNPLAALKMQTQLVRKRLEKQSHHEAATALSRVEGPVKQLERLIGELLDVSKIQAGKLEYLQEPVDLEALLHEVADTMQQISTTHAVVVRGAAPCTLIGDKGRLEQVFTNLISNAIKYSPDAKTVEIDLDASPEMVTIRVHDHGPGIPREQRDKIFERFYRVADPNQKAIPGLGMGLYIVAEIVKRHGGTITVDSEVGKGSTFTVTLPRKREA</sequence>
<dbReference type="Pfam" id="PF02518">
    <property type="entry name" value="HATPase_c"/>
    <property type="match status" value="1"/>
</dbReference>
<proteinExistence type="predicted"/>
<dbReference type="PROSITE" id="PS50109">
    <property type="entry name" value="HIS_KIN"/>
    <property type="match status" value="1"/>
</dbReference>
<dbReference type="FunFam" id="3.30.565.10:FF:000006">
    <property type="entry name" value="Sensor histidine kinase WalK"/>
    <property type="match status" value="1"/>
</dbReference>
<gene>
    <name evidence="10" type="ORF">Krac_1928</name>
</gene>
<dbReference type="InterPro" id="IPR003661">
    <property type="entry name" value="HisK_dim/P_dom"/>
</dbReference>
<dbReference type="InterPro" id="IPR052162">
    <property type="entry name" value="Sensor_kinase/Photoreceptor"/>
</dbReference>
<dbReference type="InterPro" id="IPR000014">
    <property type="entry name" value="PAS"/>
</dbReference>
<dbReference type="SMART" id="SM00086">
    <property type="entry name" value="PAC"/>
    <property type="match status" value="3"/>
</dbReference>
<organism evidence="10 11">
    <name type="scientific">Ktedonobacter racemifer DSM 44963</name>
    <dbReference type="NCBI Taxonomy" id="485913"/>
    <lineage>
        <taxon>Bacteria</taxon>
        <taxon>Bacillati</taxon>
        <taxon>Chloroflexota</taxon>
        <taxon>Ktedonobacteria</taxon>
        <taxon>Ktedonobacterales</taxon>
        <taxon>Ktedonobacteraceae</taxon>
        <taxon>Ktedonobacter</taxon>
    </lineage>
</organism>
<accession>D6U3Y8</accession>
<evidence type="ECO:0000256" key="4">
    <source>
        <dbReference type="ARBA" id="ARBA00022679"/>
    </source>
</evidence>
<dbReference type="InterPro" id="IPR001610">
    <property type="entry name" value="PAC"/>
</dbReference>
<dbReference type="STRING" id="485913.Krac_1928"/>
<dbReference type="PROSITE" id="PS50113">
    <property type="entry name" value="PAC"/>
    <property type="match status" value="2"/>
</dbReference>
<dbReference type="Gene3D" id="3.30.450.20">
    <property type="entry name" value="PAS domain"/>
    <property type="match status" value="3"/>
</dbReference>
<dbReference type="InterPro" id="IPR035965">
    <property type="entry name" value="PAS-like_dom_sf"/>
</dbReference>
<keyword evidence="5 10" id="KW-0418">Kinase</keyword>
<dbReference type="CDD" id="cd00130">
    <property type="entry name" value="PAS"/>
    <property type="match status" value="3"/>
</dbReference>
<feature type="domain" description="PAS" evidence="8">
    <location>
        <begin position="207"/>
        <end position="280"/>
    </location>
</feature>
<dbReference type="Pfam" id="PF13426">
    <property type="entry name" value="PAS_9"/>
    <property type="match status" value="1"/>
</dbReference>
<dbReference type="InterPro" id="IPR036097">
    <property type="entry name" value="HisK_dim/P_sf"/>
</dbReference>
<dbReference type="SUPFAM" id="SSF55785">
    <property type="entry name" value="PYP-like sensor domain (PAS domain)"/>
    <property type="match status" value="3"/>
</dbReference>
<dbReference type="CDD" id="cd00075">
    <property type="entry name" value="HATPase"/>
    <property type="match status" value="1"/>
</dbReference>
<name>D6U3Y8_KTERA</name>
<protein>
    <recommendedName>
        <fullName evidence="2">histidine kinase</fullName>
        <ecNumber evidence="2">2.7.13.3</ecNumber>
    </recommendedName>
</protein>
<dbReference type="eggNOG" id="COG2202">
    <property type="taxonomic scope" value="Bacteria"/>
</dbReference>
<dbReference type="InterPro" id="IPR005467">
    <property type="entry name" value="His_kinase_dom"/>
</dbReference>
<evidence type="ECO:0000256" key="2">
    <source>
        <dbReference type="ARBA" id="ARBA00012438"/>
    </source>
</evidence>
<dbReference type="Pfam" id="PF00512">
    <property type="entry name" value="HisKA"/>
    <property type="match status" value="1"/>
</dbReference>
<dbReference type="InterPro" id="IPR013655">
    <property type="entry name" value="PAS_fold_3"/>
</dbReference>
<dbReference type="PRINTS" id="PR00344">
    <property type="entry name" value="BCTRLSENSOR"/>
</dbReference>
<dbReference type="Gene3D" id="3.30.565.10">
    <property type="entry name" value="Histidine kinase-like ATPase, C-terminal domain"/>
    <property type="match status" value="1"/>
</dbReference>
<dbReference type="SMART" id="SM00388">
    <property type="entry name" value="HisKA"/>
    <property type="match status" value="1"/>
</dbReference>
<dbReference type="InterPro" id="IPR003594">
    <property type="entry name" value="HATPase_dom"/>
</dbReference>
<dbReference type="AlphaFoldDB" id="D6U3Y8"/>
<feature type="domain" description="PAC" evidence="9">
    <location>
        <begin position="26"/>
        <end position="79"/>
    </location>
</feature>
<evidence type="ECO:0000256" key="1">
    <source>
        <dbReference type="ARBA" id="ARBA00000085"/>
    </source>
</evidence>
<dbReference type="SUPFAM" id="SSF47384">
    <property type="entry name" value="Homodimeric domain of signal transducing histidine kinase"/>
    <property type="match status" value="1"/>
</dbReference>
<dbReference type="PANTHER" id="PTHR43304:SF1">
    <property type="entry name" value="PAC DOMAIN-CONTAINING PROTEIN"/>
    <property type="match status" value="1"/>
</dbReference>
<evidence type="ECO:0000256" key="6">
    <source>
        <dbReference type="ARBA" id="ARBA00023012"/>
    </source>
</evidence>
<dbReference type="InterPro" id="IPR036890">
    <property type="entry name" value="HATPase_C_sf"/>
</dbReference>
<dbReference type="Pfam" id="PF08447">
    <property type="entry name" value="PAS_3"/>
    <property type="match status" value="2"/>
</dbReference>
<dbReference type="SUPFAM" id="SSF55874">
    <property type="entry name" value="ATPase domain of HSP90 chaperone/DNA topoisomerase II/histidine kinase"/>
    <property type="match status" value="1"/>
</dbReference>
<dbReference type="InterPro" id="IPR000700">
    <property type="entry name" value="PAS-assoc_C"/>
</dbReference>
<dbReference type="EMBL" id="ADVG01000004">
    <property type="protein sequence ID" value="EFH81226.1"/>
    <property type="molecule type" value="Genomic_DNA"/>
</dbReference>
<evidence type="ECO:0000313" key="11">
    <source>
        <dbReference type="Proteomes" id="UP000004508"/>
    </source>
</evidence>
<dbReference type="SMART" id="SM00387">
    <property type="entry name" value="HATPase_c"/>
    <property type="match status" value="1"/>
</dbReference>
<dbReference type="PANTHER" id="PTHR43304">
    <property type="entry name" value="PHYTOCHROME-LIKE PROTEIN CPH1"/>
    <property type="match status" value="1"/>
</dbReference>
<evidence type="ECO:0000256" key="5">
    <source>
        <dbReference type="ARBA" id="ARBA00022777"/>
    </source>
</evidence>
<dbReference type="PROSITE" id="PS50112">
    <property type="entry name" value="PAS"/>
    <property type="match status" value="2"/>
</dbReference>
<evidence type="ECO:0000256" key="3">
    <source>
        <dbReference type="ARBA" id="ARBA00022553"/>
    </source>
</evidence>
<dbReference type="Gene3D" id="1.10.287.130">
    <property type="match status" value="1"/>
</dbReference>
<dbReference type="SMART" id="SM00091">
    <property type="entry name" value="PAS"/>
    <property type="match status" value="2"/>
</dbReference>